<feature type="binding site" evidence="7">
    <location>
        <position position="73"/>
    </location>
    <ligand>
        <name>Mg(2+)</name>
        <dbReference type="ChEBI" id="CHEBI:18420"/>
        <label>1</label>
        <note>catalytic</note>
    </ligand>
</feature>
<reference evidence="9" key="1">
    <citation type="submission" date="2020-02" db="EMBL/GenBank/DDBJ databases">
        <authorList>
            <person name="Meier V. D."/>
        </authorList>
    </citation>
    <scope>NUCLEOTIDE SEQUENCE</scope>
    <source>
        <strain evidence="9">AVDCRST_MAG36</strain>
    </source>
</reference>
<dbReference type="EMBL" id="CADCUH010000088">
    <property type="protein sequence ID" value="CAA9340637.1"/>
    <property type="molecule type" value="Genomic_DNA"/>
</dbReference>
<dbReference type="GO" id="GO:0008934">
    <property type="term" value="F:inositol monophosphate 1-phosphatase activity"/>
    <property type="evidence" value="ECO:0007669"/>
    <property type="project" value="InterPro"/>
</dbReference>
<comment type="catalytic activity">
    <reaction evidence="1 8">
        <text>a myo-inositol phosphate + H2O = myo-inositol + phosphate</text>
        <dbReference type="Rhea" id="RHEA:24056"/>
        <dbReference type="ChEBI" id="CHEBI:15377"/>
        <dbReference type="ChEBI" id="CHEBI:17268"/>
        <dbReference type="ChEBI" id="CHEBI:43474"/>
        <dbReference type="ChEBI" id="CHEBI:84139"/>
        <dbReference type="EC" id="3.1.3.25"/>
    </reaction>
</comment>
<accession>A0A6J4LXB6</accession>
<evidence type="ECO:0000256" key="8">
    <source>
        <dbReference type="RuleBase" id="RU364068"/>
    </source>
</evidence>
<dbReference type="InterPro" id="IPR020550">
    <property type="entry name" value="Inositol_monophosphatase_CS"/>
</dbReference>
<sequence length="271" mass="28031">MSLPDQGPALRDVAMAVATEAAAFVRARRLDGVTVAATKSTGTDVVTEIDRESEALLLRRLGELRPGDGFLGEEGTQAPGGSAGSTGITWVVDPIDGTVNFLYGVAPYAVSVAAVDDAGASVAGAVVDVTSGEVYSAARGKGASLDGRPLRVREPVPVGERLVLTGFQYDAERRVLQAQAVTRMIGQVRDVRRLGSAALDLCAIARGAADFYVEEGLHLWDRAAAQLVVHEAGGTVGVHDGVGGMECVVAAPAATYDEVLELVRSCGFLAP</sequence>
<dbReference type="PRINTS" id="PR00377">
    <property type="entry name" value="IMPHPHTASES"/>
</dbReference>
<evidence type="ECO:0000256" key="4">
    <source>
        <dbReference type="ARBA" id="ARBA00022723"/>
    </source>
</evidence>
<dbReference type="Gene3D" id="3.30.540.10">
    <property type="entry name" value="Fructose-1,6-Bisphosphatase, subunit A, domain 1"/>
    <property type="match status" value="1"/>
</dbReference>
<evidence type="ECO:0000256" key="2">
    <source>
        <dbReference type="ARBA" id="ARBA00001946"/>
    </source>
</evidence>
<organism evidence="9">
    <name type="scientific">uncultured Nocardioidaceae bacterium</name>
    <dbReference type="NCBI Taxonomy" id="253824"/>
    <lineage>
        <taxon>Bacteria</taxon>
        <taxon>Bacillati</taxon>
        <taxon>Actinomycetota</taxon>
        <taxon>Actinomycetes</taxon>
        <taxon>Propionibacteriales</taxon>
        <taxon>Nocardioidaceae</taxon>
        <taxon>environmental samples</taxon>
    </lineage>
</organism>
<dbReference type="InterPro" id="IPR033942">
    <property type="entry name" value="IMPase"/>
</dbReference>
<evidence type="ECO:0000256" key="3">
    <source>
        <dbReference type="ARBA" id="ARBA00009759"/>
    </source>
</evidence>
<evidence type="ECO:0000313" key="9">
    <source>
        <dbReference type="EMBL" id="CAA9340637.1"/>
    </source>
</evidence>
<protein>
    <recommendedName>
        <fullName evidence="8">Inositol-1-monophosphatase</fullName>
        <ecNumber evidence="8">3.1.3.25</ecNumber>
    </recommendedName>
</protein>
<dbReference type="GO" id="GO:0006020">
    <property type="term" value="P:inositol metabolic process"/>
    <property type="evidence" value="ECO:0007669"/>
    <property type="project" value="TreeGrafter"/>
</dbReference>
<dbReference type="EC" id="3.1.3.25" evidence="8"/>
<dbReference type="InterPro" id="IPR020583">
    <property type="entry name" value="Inositol_monoP_metal-BS"/>
</dbReference>
<dbReference type="Pfam" id="PF00459">
    <property type="entry name" value="Inositol_P"/>
    <property type="match status" value="1"/>
</dbReference>
<dbReference type="Gene3D" id="3.40.190.80">
    <property type="match status" value="1"/>
</dbReference>
<dbReference type="PANTHER" id="PTHR20854:SF4">
    <property type="entry name" value="INOSITOL-1-MONOPHOSPHATASE-RELATED"/>
    <property type="match status" value="1"/>
</dbReference>
<keyword evidence="6 7" id="KW-0460">Magnesium</keyword>
<feature type="binding site" evidence="7">
    <location>
        <position position="96"/>
    </location>
    <ligand>
        <name>Mg(2+)</name>
        <dbReference type="ChEBI" id="CHEBI:18420"/>
        <label>1</label>
        <note>catalytic</note>
    </ligand>
</feature>
<dbReference type="AlphaFoldDB" id="A0A6J4LXB6"/>
<comment type="similarity">
    <text evidence="3 8">Belongs to the inositol monophosphatase superfamily.</text>
</comment>
<dbReference type="CDD" id="cd01639">
    <property type="entry name" value="IMPase"/>
    <property type="match status" value="1"/>
</dbReference>
<evidence type="ECO:0000256" key="6">
    <source>
        <dbReference type="ARBA" id="ARBA00022842"/>
    </source>
</evidence>
<dbReference type="PANTHER" id="PTHR20854">
    <property type="entry name" value="INOSITOL MONOPHOSPHATASE"/>
    <property type="match status" value="1"/>
</dbReference>
<dbReference type="PROSITE" id="PS00629">
    <property type="entry name" value="IMP_1"/>
    <property type="match status" value="1"/>
</dbReference>
<evidence type="ECO:0000256" key="7">
    <source>
        <dbReference type="PIRSR" id="PIRSR600760-2"/>
    </source>
</evidence>
<gene>
    <name evidence="9" type="ORF">AVDCRST_MAG36-1384</name>
</gene>
<dbReference type="GO" id="GO:0007165">
    <property type="term" value="P:signal transduction"/>
    <property type="evidence" value="ECO:0007669"/>
    <property type="project" value="TreeGrafter"/>
</dbReference>
<feature type="binding site" evidence="7">
    <location>
        <position position="221"/>
    </location>
    <ligand>
        <name>Mg(2+)</name>
        <dbReference type="ChEBI" id="CHEBI:18420"/>
        <label>1</label>
        <note>catalytic</note>
    </ligand>
</feature>
<feature type="binding site" evidence="7">
    <location>
        <position position="95"/>
    </location>
    <ligand>
        <name>Mg(2+)</name>
        <dbReference type="ChEBI" id="CHEBI:18420"/>
        <label>1</label>
        <note>catalytic</note>
    </ligand>
</feature>
<dbReference type="GO" id="GO:0046872">
    <property type="term" value="F:metal ion binding"/>
    <property type="evidence" value="ECO:0007669"/>
    <property type="project" value="UniProtKB-KW"/>
</dbReference>
<dbReference type="PROSITE" id="PS00630">
    <property type="entry name" value="IMP_2"/>
    <property type="match status" value="1"/>
</dbReference>
<keyword evidence="4 7" id="KW-0479">Metal-binding</keyword>
<dbReference type="GO" id="GO:0046854">
    <property type="term" value="P:phosphatidylinositol phosphate biosynthetic process"/>
    <property type="evidence" value="ECO:0007669"/>
    <property type="project" value="InterPro"/>
</dbReference>
<evidence type="ECO:0000256" key="5">
    <source>
        <dbReference type="ARBA" id="ARBA00022801"/>
    </source>
</evidence>
<proteinExistence type="inferred from homology"/>
<dbReference type="InterPro" id="IPR000760">
    <property type="entry name" value="Inositol_monophosphatase-like"/>
</dbReference>
<feature type="binding site" evidence="7">
    <location>
        <position position="93"/>
    </location>
    <ligand>
        <name>Mg(2+)</name>
        <dbReference type="ChEBI" id="CHEBI:18420"/>
        <label>2</label>
    </ligand>
</feature>
<name>A0A6J4LXB6_9ACTN</name>
<evidence type="ECO:0000256" key="1">
    <source>
        <dbReference type="ARBA" id="ARBA00001033"/>
    </source>
</evidence>
<dbReference type="SUPFAM" id="SSF56655">
    <property type="entry name" value="Carbohydrate phosphatase"/>
    <property type="match status" value="1"/>
</dbReference>
<keyword evidence="5 8" id="KW-0378">Hydrolase</keyword>
<comment type="cofactor">
    <cofactor evidence="2 7 8">
        <name>Mg(2+)</name>
        <dbReference type="ChEBI" id="CHEBI:18420"/>
    </cofactor>
</comment>